<keyword evidence="4" id="KW-0560">Oxidoreductase</keyword>
<accession>A0A0B7KKQ3</accession>
<dbReference type="PANTHER" id="PTHR42813">
    <property type="entry name" value="ZINC-TYPE ALCOHOL DEHYDROGENASE-LIKE"/>
    <property type="match status" value="1"/>
</dbReference>
<feature type="domain" description="Alcohol dehydrogenase-like C-terminal" evidence="6">
    <location>
        <begin position="212"/>
        <end position="336"/>
    </location>
</feature>
<name>A0A0B7KKQ3_BIOOC</name>
<dbReference type="PANTHER" id="PTHR42813:SF2">
    <property type="entry name" value="DEHYDROGENASE, ZINC-CONTAINING, PUTATIVE (AFU_ORTHOLOGUE AFUA_2G02810)-RELATED"/>
    <property type="match status" value="1"/>
</dbReference>
<dbReference type="EMBL" id="CDPU01000138">
    <property type="protein sequence ID" value="CEO57744.1"/>
    <property type="molecule type" value="Genomic_DNA"/>
</dbReference>
<evidence type="ECO:0000256" key="2">
    <source>
        <dbReference type="ARBA" id="ARBA00022723"/>
    </source>
</evidence>
<feature type="domain" description="Alcohol dehydrogenase-like N-terminal" evidence="7">
    <location>
        <begin position="31"/>
        <end position="157"/>
    </location>
</feature>
<evidence type="ECO:0000313" key="8">
    <source>
        <dbReference type="EMBL" id="CEO57744.1"/>
    </source>
</evidence>
<dbReference type="Gene3D" id="3.40.50.720">
    <property type="entry name" value="NAD(P)-binding Rossmann-like Domain"/>
    <property type="match status" value="1"/>
</dbReference>
<dbReference type="SUPFAM" id="SSF50129">
    <property type="entry name" value="GroES-like"/>
    <property type="match status" value="1"/>
</dbReference>
<comment type="similarity">
    <text evidence="5">Belongs to the zinc-containing alcohol dehydrogenase family.</text>
</comment>
<dbReference type="InterPro" id="IPR013149">
    <property type="entry name" value="ADH-like_C"/>
</dbReference>
<dbReference type="InterPro" id="IPR036291">
    <property type="entry name" value="NAD(P)-bd_dom_sf"/>
</dbReference>
<evidence type="ECO:0000256" key="3">
    <source>
        <dbReference type="ARBA" id="ARBA00022833"/>
    </source>
</evidence>
<dbReference type="GO" id="GO:0008270">
    <property type="term" value="F:zinc ion binding"/>
    <property type="evidence" value="ECO:0007669"/>
    <property type="project" value="InterPro"/>
</dbReference>
<evidence type="ECO:0000313" key="9">
    <source>
        <dbReference type="EMBL" id="CEO57843.1"/>
    </source>
</evidence>
<keyword evidence="2 5" id="KW-0479">Metal-binding</keyword>
<evidence type="ECO:0008006" key="10">
    <source>
        <dbReference type="Google" id="ProtNLM"/>
    </source>
</evidence>
<dbReference type="SUPFAM" id="SSF51735">
    <property type="entry name" value="NAD(P)-binding Rossmann-fold domains"/>
    <property type="match status" value="1"/>
</dbReference>
<dbReference type="GO" id="GO:0016491">
    <property type="term" value="F:oxidoreductase activity"/>
    <property type="evidence" value="ECO:0007669"/>
    <property type="project" value="UniProtKB-KW"/>
</dbReference>
<reference evidence="8" key="1">
    <citation type="submission" date="2015-01" db="EMBL/GenBank/DDBJ databases">
        <authorList>
            <person name="Durling Mikael"/>
        </authorList>
    </citation>
    <scope>NUCLEOTIDE SEQUENCE</scope>
</reference>
<evidence type="ECO:0000259" key="6">
    <source>
        <dbReference type="Pfam" id="PF00107"/>
    </source>
</evidence>
<keyword evidence="3 5" id="KW-0862">Zinc</keyword>
<dbReference type="AlphaFoldDB" id="A0A0B7KKQ3"/>
<dbReference type="CDD" id="cd08284">
    <property type="entry name" value="FDH_like_2"/>
    <property type="match status" value="1"/>
</dbReference>
<dbReference type="InterPro" id="IPR002328">
    <property type="entry name" value="ADH_Zn_CS"/>
</dbReference>
<dbReference type="EMBL" id="CDPU01000163">
    <property type="protein sequence ID" value="CEO57843.1"/>
    <property type="molecule type" value="Genomic_DNA"/>
</dbReference>
<sequence>MAQEKSMRAVVFKGVGNVQVEDRKVPTIRDPRDAIIKVTVAALCGSDLHWYRGHQETPTGFIPGHEFAGVIHELGSQVTGFNIGDSVVVRTFDSINPTNLKLLNQNRPHLRHNAGNVSTANGSKQAVVPKASYSFIGNGAGNTSIDGGQAEYVRVPFASSTLIVRPKEIPECMLVLMGDIFPTGYFAASRFLKNIPQDEAKSSTTVVVGCGPVGICAIAAASKWCDNIIAIDMVPERLEEARRLGAKPILHSDDPAAKVLASTEGRGADFVLEVVGNAAAMELCIQLVRPFGNISSVGVQTEELVFNGPTLYAKNVTIAWGRCPVRGIFEEALARLSEVHEKLAFLCQCRMNLEQAPEAYKLFNDRKVHKVLFSP</sequence>
<evidence type="ECO:0000256" key="4">
    <source>
        <dbReference type="ARBA" id="ARBA00023002"/>
    </source>
</evidence>
<dbReference type="Gene3D" id="3.90.180.10">
    <property type="entry name" value="Medium-chain alcohol dehydrogenases, catalytic domain"/>
    <property type="match status" value="1"/>
</dbReference>
<evidence type="ECO:0000259" key="7">
    <source>
        <dbReference type="Pfam" id="PF08240"/>
    </source>
</evidence>
<evidence type="ECO:0000256" key="5">
    <source>
        <dbReference type="RuleBase" id="RU361277"/>
    </source>
</evidence>
<dbReference type="InterPro" id="IPR011032">
    <property type="entry name" value="GroES-like_sf"/>
</dbReference>
<dbReference type="InterPro" id="IPR013154">
    <property type="entry name" value="ADH-like_N"/>
</dbReference>
<dbReference type="Pfam" id="PF08240">
    <property type="entry name" value="ADH_N"/>
    <property type="match status" value="1"/>
</dbReference>
<organism evidence="8">
    <name type="scientific">Bionectria ochroleuca</name>
    <name type="common">Gliocladium roseum</name>
    <dbReference type="NCBI Taxonomy" id="29856"/>
    <lineage>
        <taxon>Eukaryota</taxon>
        <taxon>Fungi</taxon>
        <taxon>Dikarya</taxon>
        <taxon>Ascomycota</taxon>
        <taxon>Pezizomycotina</taxon>
        <taxon>Sordariomycetes</taxon>
        <taxon>Hypocreomycetidae</taxon>
        <taxon>Hypocreales</taxon>
        <taxon>Bionectriaceae</taxon>
        <taxon>Clonostachys</taxon>
    </lineage>
</organism>
<evidence type="ECO:0000256" key="1">
    <source>
        <dbReference type="ARBA" id="ARBA00001947"/>
    </source>
</evidence>
<gene>
    <name evidence="8" type="ORF">BN869_000013802_1</name>
    <name evidence="9" type="ORF">BN869_000013901_1</name>
</gene>
<proteinExistence type="inferred from homology"/>
<dbReference type="PROSITE" id="PS00059">
    <property type="entry name" value="ADH_ZINC"/>
    <property type="match status" value="1"/>
</dbReference>
<dbReference type="Pfam" id="PF00107">
    <property type="entry name" value="ADH_zinc_N"/>
    <property type="match status" value="1"/>
</dbReference>
<comment type="cofactor">
    <cofactor evidence="1 5">
        <name>Zn(2+)</name>
        <dbReference type="ChEBI" id="CHEBI:29105"/>
    </cofactor>
</comment>
<protein>
    <recommendedName>
        <fullName evidence="10">Enoyl reductase (ER) domain-containing protein</fullName>
    </recommendedName>
</protein>